<proteinExistence type="inferred from homology"/>
<dbReference type="PANTHER" id="PTHR37820:SF1">
    <property type="entry name" value="CELL DIVISION PROTEIN FTSQ"/>
    <property type="match status" value="1"/>
</dbReference>
<keyword evidence="11" id="KW-1185">Reference proteome</keyword>
<keyword evidence="4 8" id="KW-0812">Transmembrane</keyword>
<dbReference type="Gene3D" id="3.10.20.310">
    <property type="entry name" value="membrane protein fhac"/>
    <property type="match status" value="1"/>
</dbReference>
<dbReference type="InterPro" id="IPR005548">
    <property type="entry name" value="Cell_div_FtsQ/DivIB_C"/>
</dbReference>
<dbReference type="Pfam" id="PF03799">
    <property type="entry name" value="FtsQ_DivIB_C"/>
    <property type="match status" value="1"/>
</dbReference>
<dbReference type="InterPro" id="IPR026580">
    <property type="entry name" value="DivIB"/>
</dbReference>
<evidence type="ECO:0000256" key="2">
    <source>
        <dbReference type="ARBA" id="ARBA00022475"/>
    </source>
</evidence>
<comment type="subcellular location">
    <subcellularLocation>
        <location evidence="8">Cell membrane</location>
        <topology evidence="8">Single-pass type II membrane protein</topology>
    </subcellularLocation>
    <subcellularLocation>
        <location evidence="1">Membrane</location>
    </subcellularLocation>
    <text evidence="8">Localizes to the division septum.</text>
</comment>
<evidence type="ECO:0000256" key="1">
    <source>
        <dbReference type="ARBA" id="ARBA00004370"/>
    </source>
</evidence>
<name>A0ABV3Q212_9BACL</name>
<protein>
    <recommendedName>
        <fullName evidence="8">Cell division protein DivIB</fullName>
    </recommendedName>
</protein>
<evidence type="ECO:0000313" key="10">
    <source>
        <dbReference type="EMBL" id="MEW9501390.1"/>
    </source>
</evidence>
<dbReference type="PROSITE" id="PS51779">
    <property type="entry name" value="POTRA"/>
    <property type="match status" value="1"/>
</dbReference>
<keyword evidence="5 8" id="KW-1133">Transmembrane helix</keyword>
<keyword evidence="6 8" id="KW-0472">Membrane</keyword>
<dbReference type="HAMAP" id="MF_00912">
    <property type="entry name" value="DivIB"/>
    <property type="match status" value="1"/>
</dbReference>
<dbReference type="RefSeq" id="WP_367778863.1">
    <property type="nucleotide sequence ID" value="NZ_JBFMIA010000003.1"/>
</dbReference>
<dbReference type="InterPro" id="IPR013685">
    <property type="entry name" value="POTRA_FtsQ_type"/>
</dbReference>
<evidence type="ECO:0000256" key="8">
    <source>
        <dbReference type="HAMAP-Rule" id="MF_00912"/>
    </source>
</evidence>
<dbReference type="Gene3D" id="3.40.50.10960">
    <property type="match status" value="1"/>
</dbReference>
<dbReference type="Pfam" id="PF08478">
    <property type="entry name" value="POTRA_1"/>
    <property type="match status" value="1"/>
</dbReference>
<evidence type="ECO:0000256" key="4">
    <source>
        <dbReference type="ARBA" id="ARBA00022692"/>
    </source>
</evidence>
<comment type="caution">
    <text evidence="10">The sequence shown here is derived from an EMBL/GenBank/DDBJ whole genome shotgun (WGS) entry which is preliminary data.</text>
</comment>
<feature type="domain" description="POTRA" evidence="9">
    <location>
        <begin position="50"/>
        <end position="118"/>
    </location>
</feature>
<sequence length="252" mass="28280">MGQKPVVSLEDRVPQLKQRRKKRANRRLLVVVLLFVLFILIILFFQSPYSKIQSISVNGLNGLTEEEIIEAGGVAIGDSFWSTGTDKVIEDIKDHLEVKNVFIDKKFPTSLIIKVEEYQHIAYVSQDQLFMPILENGASSTPVAVNELSSHAPILIGFSSQEILEKMATELAKLPVEVQQSISEVYSTPTDTDQNHINVYMNDGFEVSAVIDTFAEKMAYYPSIVSELNPDEKGIIDLEVGSYFKAYETNTE</sequence>
<keyword evidence="3 8" id="KW-0132">Cell division</keyword>
<dbReference type="InterPro" id="IPR050487">
    <property type="entry name" value="FtsQ_DivIB"/>
</dbReference>
<dbReference type="InterPro" id="IPR034746">
    <property type="entry name" value="POTRA"/>
</dbReference>
<evidence type="ECO:0000256" key="5">
    <source>
        <dbReference type="ARBA" id="ARBA00022989"/>
    </source>
</evidence>
<dbReference type="EMBL" id="JBFMIA010000003">
    <property type="protein sequence ID" value="MEW9501390.1"/>
    <property type="molecule type" value="Genomic_DNA"/>
</dbReference>
<keyword evidence="7 8" id="KW-0131">Cell cycle</keyword>
<evidence type="ECO:0000256" key="6">
    <source>
        <dbReference type="ARBA" id="ARBA00023136"/>
    </source>
</evidence>
<keyword evidence="2 8" id="KW-1003">Cell membrane</keyword>
<dbReference type="PANTHER" id="PTHR37820">
    <property type="entry name" value="CELL DIVISION PROTEIN DIVIB"/>
    <property type="match status" value="1"/>
</dbReference>
<dbReference type="Proteomes" id="UP001556040">
    <property type="component" value="Unassembled WGS sequence"/>
</dbReference>
<comment type="function">
    <text evidence="8">Cell division protein that may be involved in stabilizing or promoting the assembly of the division complex.</text>
</comment>
<reference evidence="10 11" key="1">
    <citation type="journal article" date="1979" name="Int. J. Syst. Evol. Microbiol.">
        <title>Bacillus globisporus subsp. marinus subsp. nov.</title>
        <authorList>
            <person name="Liu H."/>
        </authorList>
    </citation>
    <scope>NUCLEOTIDE SEQUENCE [LARGE SCALE GENOMIC DNA]</scope>
    <source>
        <strain evidence="10 11">DSM 1297</strain>
    </source>
</reference>
<feature type="transmembrane region" description="Helical" evidence="8">
    <location>
        <begin position="28"/>
        <end position="45"/>
    </location>
</feature>
<organism evidence="10 11">
    <name type="scientific">Jeotgalibacillus marinus</name>
    <dbReference type="NCBI Taxonomy" id="86667"/>
    <lineage>
        <taxon>Bacteria</taxon>
        <taxon>Bacillati</taxon>
        <taxon>Bacillota</taxon>
        <taxon>Bacilli</taxon>
        <taxon>Bacillales</taxon>
        <taxon>Caryophanaceae</taxon>
        <taxon>Jeotgalibacillus</taxon>
    </lineage>
</organism>
<gene>
    <name evidence="8" type="primary">divIB</name>
    <name evidence="10" type="ORF">AB1471_06195</name>
</gene>
<accession>A0ABV3Q212</accession>
<evidence type="ECO:0000313" key="11">
    <source>
        <dbReference type="Proteomes" id="UP001556040"/>
    </source>
</evidence>
<comment type="similarity">
    <text evidence="8">Belongs to the FtsQ/DivIB family. DivIB subfamily.</text>
</comment>
<evidence type="ECO:0000256" key="7">
    <source>
        <dbReference type="ARBA" id="ARBA00023306"/>
    </source>
</evidence>
<evidence type="ECO:0000259" key="9">
    <source>
        <dbReference type="PROSITE" id="PS51779"/>
    </source>
</evidence>
<evidence type="ECO:0000256" key="3">
    <source>
        <dbReference type="ARBA" id="ARBA00022618"/>
    </source>
</evidence>